<dbReference type="CDD" id="cd07730">
    <property type="entry name" value="metallo-hydrolase-like_MBL-fold"/>
    <property type="match status" value="1"/>
</dbReference>
<evidence type="ECO:0000259" key="9">
    <source>
        <dbReference type="SMART" id="SM00849"/>
    </source>
</evidence>
<dbReference type="Pfam" id="PF00753">
    <property type="entry name" value="Lactamase_B"/>
    <property type="match status" value="1"/>
</dbReference>
<evidence type="ECO:0000256" key="4">
    <source>
        <dbReference type="ARBA" id="ARBA00022801"/>
    </source>
</evidence>
<evidence type="ECO:0000256" key="3">
    <source>
        <dbReference type="ARBA" id="ARBA00022723"/>
    </source>
</evidence>
<evidence type="ECO:0000256" key="1">
    <source>
        <dbReference type="ARBA" id="ARBA00001947"/>
    </source>
</evidence>
<dbReference type="GO" id="GO:0046872">
    <property type="term" value="F:metal ion binding"/>
    <property type="evidence" value="ECO:0007669"/>
    <property type="project" value="UniProtKB-KW"/>
</dbReference>
<dbReference type="InterPro" id="IPR036866">
    <property type="entry name" value="RibonucZ/Hydroxyglut_hydro"/>
</dbReference>
<keyword evidence="4 11" id="KW-0378">Hydrolase</keyword>
<dbReference type="SMART" id="SM00849">
    <property type="entry name" value="Lactamase_B"/>
    <property type="match status" value="1"/>
</dbReference>
<gene>
    <name evidence="10" type="ORF">BAG01nite_38100</name>
    <name evidence="11" type="ORF">EB820_13990</name>
</gene>
<evidence type="ECO:0000256" key="6">
    <source>
        <dbReference type="ARBA" id="ARBA00034221"/>
    </source>
</evidence>
<proteinExistence type="inferred from homology"/>
<evidence type="ECO:0000313" key="13">
    <source>
        <dbReference type="Proteomes" id="UP000317180"/>
    </source>
</evidence>
<dbReference type="InterPro" id="IPR001279">
    <property type="entry name" value="Metallo-B-lactamas"/>
</dbReference>
<comment type="similarity">
    <text evidence="2">Belongs to the metallo-beta-lactamase superfamily.</text>
</comment>
<comment type="caution">
    <text evidence="11">The sequence shown here is derived from an EMBL/GenBank/DDBJ whole genome shotgun (WGS) entry which is preliminary data.</text>
</comment>
<evidence type="ECO:0000256" key="8">
    <source>
        <dbReference type="ARBA" id="ARBA00048505"/>
    </source>
</evidence>
<protein>
    <submittedName>
        <fullName evidence="11">MBL fold metallo-hydrolase</fullName>
    </submittedName>
</protein>
<dbReference type="Proteomes" id="UP000317180">
    <property type="component" value="Unassembled WGS sequence"/>
</dbReference>
<reference evidence="10 13" key="2">
    <citation type="submission" date="2019-06" db="EMBL/GenBank/DDBJ databases">
        <title>Whole genome shotgun sequence of Brevibacillus agri NBRC 15538.</title>
        <authorList>
            <person name="Hosoyama A."/>
            <person name="Uohara A."/>
            <person name="Ohji S."/>
            <person name="Ichikawa N."/>
        </authorList>
    </citation>
    <scope>NUCLEOTIDE SEQUENCE [LARGE SCALE GENOMIC DNA]</scope>
    <source>
        <strain evidence="10 13">NBRC 15538</strain>
    </source>
</reference>
<dbReference type="EMBL" id="BJOD01000047">
    <property type="protein sequence ID" value="GED27708.1"/>
    <property type="molecule type" value="Genomic_DNA"/>
</dbReference>
<accession>A0A3M8ATM8</accession>
<evidence type="ECO:0000256" key="5">
    <source>
        <dbReference type="ARBA" id="ARBA00022833"/>
    </source>
</evidence>
<sequence>MDVKLTWLDTGYCRQLELFSRQGGKLKMIRFHALAGLIEHPEHGLWLFDTGYSPRFFEATSAFPYSLYSKITPVVTQAEQSVRAQLARHGIAADAVQGILLSHFHADHIGGLRDFPRARLYCFESAYLHVKGKTGLAAVREAYLPDLMPDDFEERATFVDRMAPTALPQKYAPYTTGYDLFADGSLLAVDLPGHAKGQFGLFLRDRDHGELFLCADAAWSSEAYRGNLLPHPLARLIMSDRQAYRDELHRLHLLSRQCADVRIMPTHCGEVWETTREGGDFSWRS</sequence>
<comment type="cofactor">
    <cofactor evidence="1">
        <name>Zn(2+)</name>
        <dbReference type="ChEBI" id="CHEBI:29105"/>
    </cofactor>
</comment>
<keyword evidence="5" id="KW-0862">Zinc</keyword>
<evidence type="ECO:0000256" key="7">
    <source>
        <dbReference type="ARBA" id="ARBA00034301"/>
    </source>
</evidence>
<dbReference type="OrthoDB" id="333278at2"/>
<evidence type="ECO:0000256" key="2">
    <source>
        <dbReference type="ARBA" id="ARBA00007749"/>
    </source>
</evidence>
<name>A0A3M8ATM8_9BACL</name>
<dbReference type="EMBL" id="RHHN01000039">
    <property type="protein sequence ID" value="RNB54520.1"/>
    <property type="molecule type" value="Genomic_DNA"/>
</dbReference>
<dbReference type="AlphaFoldDB" id="A0A3M8ATM8"/>
<keyword evidence="13" id="KW-1185">Reference proteome</keyword>
<dbReference type="InterPro" id="IPR051013">
    <property type="entry name" value="MBL_superfamily_lactonases"/>
</dbReference>
<dbReference type="GeneID" id="82810238"/>
<dbReference type="Gene3D" id="3.60.15.10">
    <property type="entry name" value="Ribonuclease Z/Hydroxyacylglutathione hydrolase-like"/>
    <property type="match status" value="1"/>
</dbReference>
<reference evidence="11 12" key="1">
    <citation type="submission" date="2018-10" db="EMBL/GenBank/DDBJ databases">
        <title>Phylogenomics of Brevibacillus.</title>
        <authorList>
            <person name="Dunlap C."/>
        </authorList>
    </citation>
    <scope>NUCLEOTIDE SEQUENCE [LARGE SCALE GENOMIC DNA]</scope>
    <source>
        <strain evidence="11 12">NRRL NRS 1219</strain>
    </source>
</reference>
<keyword evidence="3" id="KW-0479">Metal-binding</keyword>
<comment type="catalytic activity">
    <reaction evidence="6">
        <text>3',5'-cyclic CMP + H2O = CMP + H(+)</text>
        <dbReference type="Rhea" id="RHEA:72675"/>
        <dbReference type="ChEBI" id="CHEBI:15377"/>
        <dbReference type="ChEBI" id="CHEBI:15378"/>
        <dbReference type="ChEBI" id="CHEBI:58003"/>
        <dbReference type="ChEBI" id="CHEBI:60377"/>
    </reaction>
    <physiologicalReaction direction="left-to-right" evidence="6">
        <dbReference type="Rhea" id="RHEA:72676"/>
    </physiologicalReaction>
</comment>
<dbReference type="Proteomes" id="UP000276178">
    <property type="component" value="Unassembled WGS sequence"/>
</dbReference>
<dbReference type="SUPFAM" id="SSF56281">
    <property type="entry name" value="Metallo-hydrolase/oxidoreductase"/>
    <property type="match status" value="1"/>
</dbReference>
<comment type="catalytic activity">
    <reaction evidence="8">
        <text>3',5'-cyclic UMP + H2O = UMP + H(+)</text>
        <dbReference type="Rhea" id="RHEA:70575"/>
        <dbReference type="ChEBI" id="CHEBI:15377"/>
        <dbReference type="ChEBI" id="CHEBI:15378"/>
        <dbReference type="ChEBI" id="CHEBI:57865"/>
        <dbReference type="ChEBI" id="CHEBI:184387"/>
    </reaction>
    <physiologicalReaction direction="left-to-right" evidence="8">
        <dbReference type="Rhea" id="RHEA:70576"/>
    </physiologicalReaction>
</comment>
<dbReference type="RefSeq" id="WP_005827454.1">
    <property type="nucleotide sequence ID" value="NZ_BJOD01000047.1"/>
</dbReference>
<dbReference type="GO" id="GO:0016787">
    <property type="term" value="F:hydrolase activity"/>
    <property type="evidence" value="ECO:0007669"/>
    <property type="project" value="UniProtKB-KW"/>
</dbReference>
<organism evidence="11 12">
    <name type="scientific">Brevibacillus agri</name>
    <dbReference type="NCBI Taxonomy" id="51101"/>
    <lineage>
        <taxon>Bacteria</taxon>
        <taxon>Bacillati</taxon>
        <taxon>Bacillota</taxon>
        <taxon>Bacilli</taxon>
        <taxon>Bacillales</taxon>
        <taxon>Paenibacillaceae</taxon>
        <taxon>Brevibacillus</taxon>
    </lineage>
</organism>
<evidence type="ECO:0000313" key="12">
    <source>
        <dbReference type="Proteomes" id="UP000276178"/>
    </source>
</evidence>
<evidence type="ECO:0000313" key="10">
    <source>
        <dbReference type="EMBL" id="GED27708.1"/>
    </source>
</evidence>
<dbReference type="PANTHER" id="PTHR42978">
    <property type="entry name" value="QUORUM-QUENCHING LACTONASE YTNP-RELATED-RELATED"/>
    <property type="match status" value="1"/>
</dbReference>
<evidence type="ECO:0000313" key="11">
    <source>
        <dbReference type="EMBL" id="RNB54520.1"/>
    </source>
</evidence>
<comment type="function">
    <text evidence="7">Counteracts the endogenous Pycsar antiviral defense system. Phosphodiesterase that enables metal-dependent hydrolysis of host cyclic nucleotide Pycsar defense signals such as cCMP and cUMP.</text>
</comment>
<dbReference type="PANTHER" id="PTHR42978:SF2">
    <property type="entry name" value="102 KBASES UNSTABLE REGION: FROM 1 TO 119443"/>
    <property type="match status" value="1"/>
</dbReference>
<feature type="domain" description="Metallo-beta-lactamase" evidence="9">
    <location>
        <begin position="32"/>
        <end position="267"/>
    </location>
</feature>